<dbReference type="Proteomes" id="UP000030151">
    <property type="component" value="Unassembled WGS sequence"/>
</dbReference>
<dbReference type="Gene3D" id="3.30.710.10">
    <property type="entry name" value="Potassium Channel Kv1.1, Chain A"/>
    <property type="match status" value="1"/>
</dbReference>
<dbReference type="InterPro" id="IPR011333">
    <property type="entry name" value="SKP1/BTB/POZ_sf"/>
</dbReference>
<dbReference type="Pfam" id="PF00651">
    <property type="entry name" value="BTB"/>
    <property type="match status" value="1"/>
</dbReference>
<evidence type="ECO:0000256" key="1">
    <source>
        <dbReference type="SAM" id="MobiDB-lite"/>
    </source>
</evidence>
<dbReference type="SUPFAM" id="SSF54695">
    <property type="entry name" value="POZ domain"/>
    <property type="match status" value="1"/>
</dbReference>
<gene>
    <name evidence="3" type="ORF">X797_011029</name>
</gene>
<dbReference type="CDD" id="cd18186">
    <property type="entry name" value="BTB_POZ_ZBTB_KLHL-like"/>
    <property type="match status" value="1"/>
</dbReference>
<accession>A0A014P3C9</accession>
<evidence type="ECO:0000313" key="3">
    <source>
        <dbReference type="EMBL" id="EXU95907.1"/>
    </source>
</evidence>
<dbReference type="InterPro" id="IPR000210">
    <property type="entry name" value="BTB/POZ_dom"/>
</dbReference>
<dbReference type="PANTHER" id="PTHR47843">
    <property type="entry name" value="BTB DOMAIN-CONTAINING PROTEIN-RELATED"/>
    <property type="match status" value="1"/>
</dbReference>
<dbReference type="PANTHER" id="PTHR47843:SF5">
    <property type="entry name" value="BTB_POZ DOMAIN PROTEIN"/>
    <property type="match status" value="1"/>
</dbReference>
<proteinExistence type="predicted"/>
<feature type="region of interest" description="Disordered" evidence="1">
    <location>
        <begin position="75"/>
        <end position="94"/>
    </location>
</feature>
<reference evidence="3 4" key="1">
    <citation type="submission" date="2014-02" db="EMBL/GenBank/DDBJ databases">
        <title>The genome sequence of the entomopathogenic fungus Metarhizium robertsii ARSEF 2575.</title>
        <authorList>
            <person name="Giuliano Garisto Donzelli B."/>
            <person name="Roe B.A."/>
            <person name="Macmil S.L."/>
            <person name="Krasnoff S.B."/>
            <person name="Gibson D.M."/>
        </authorList>
    </citation>
    <scope>NUCLEOTIDE SEQUENCE [LARGE SCALE GENOMIC DNA]</scope>
    <source>
        <strain evidence="3 4">ARSEF 2575</strain>
    </source>
</reference>
<evidence type="ECO:0000313" key="4">
    <source>
        <dbReference type="Proteomes" id="UP000030151"/>
    </source>
</evidence>
<dbReference type="EMBL" id="JELW01000061">
    <property type="protein sequence ID" value="EXU95907.1"/>
    <property type="molecule type" value="Genomic_DNA"/>
</dbReference>
<organism evidence="3 4">
    <name type="scientific">Metarhizium robertsii</name>
    <dbReference type="NCBI Taxonomy" id="568076"/>
    <lineage>
        <taxon>Eukaryota</taxon>
        <taxon>Fungi</taxon>
        <taxon>Dikarya</taxon>
        <taxon>Ascomycota</taxon>
        <taxon>Pezizomycotina</taxon>
        <taxon>Sordariomycetes</taxon>
        <taxon>Hypocreomycetidae</taxon>
        <taxon>Hypocreales</taxon>
        <taxon>Clavicipitaceae</taxon>
        <taxon>Metarhizium</taxon>
    </lineage>
</organism>
<comment type="caution">
    <text evidence="3">The sequence shown here is derived from an EMBL/GenBank/DDBJ whole genome shotgun (WGS) entry which is preliminary data.</text>
</comment>
<feature type="domain" description="BTB" evidence="2">
    <location>
        <begin position="123"/>
        <end position="195"/>
    </location>
</feature>
<protein>
    <submittedName>
        <fullName evidence="3">BTB/POZ domain protein</fullName>
    </submittedName>
</protein>
<dbReference type="eggNOG" id="ENOG502RR4B">
    <property type="taxonomic scope" value="Eukaryota"/>
</dbReference>
<dbReference type="AlphaFoldDB" id="A0A014P3C9"/>
<dbReference type="HOGENOM" id="CLU_588031_0_0_1"/>
<sequence>MASSQISRTDRKEVYLSRQVRSIFIQPRYAHQSTSSPVWIYSTDRLVQILRSLLEDHIFESRIFAQEAFPELFPSTKPSDAAPSNPISKPLASTRATPVRADDISIQPSHFIALISEASALATGDYSDLIISGGKHYHVHKVIVCSRSEALATLCKLKSPQANVTSPDPCDVTLDLAPHDPRAVDCMIQYFYHLDYQPPHSNFPLDKEETEEEIIPTAKPSDILLHTRVFILAETYAIDGLKSSALCKLEAAVQEITDVDDFLVATHEAYTQAPDFETRLRHVLVAAFCKHHSKLLASSKTKDLMSSNGSLGFDIYQYSHRDNLFGFRVSPHYARLLWHKNLQRPTQFASISSSSGQQLYPLLSVTAEALCPSHRIPTLGEPGVQLRPGQCAAHSPYLIPNGFSTDAALIGHWSYVACRPRPKICSSPMLMPPNLEEEVAWKDVVETCARVLDFTRKHEKSVCSK</sequence>
<evidence type="ECO:0000259" key="2">
    <source>
        <dbReference type="Pfam" id="PF00651"/>
    </source>
</evidence>
<name>A0A014P3C9_9HYPO</name>